<feature type="repeat" description="TPR" evidence="3">
    <location>
        <begin position="549"/>
        <end position="582"/>
    </location>
</feature>
<dbReference type="InterPro" id="IPR011990">
    <property type="entry name" value="TPR-like_helical_dom_sf"/>
</dbReference>
<dbReference type="SMART" id="SM00028">
    <property type="entry name" value="TPR"/>
    <property type="match status" value="12"/>
</dbReference>
<sequence length="1176" mass="132421">MKEVKKQPEQSHKTSATGPTILDLKNLEKLHSVGLKSKPLHLDSHHDILTQIITLEHEIRSPLERMSILQKAVKRQNLHLRNHRIEFASLLMDLAKKCYDLDRYDESLAMYKEILRIARDTFAAGHSHIVDSLTNLAGVYGAMHRYEDSLSAAEESLLIQRKSLHDQHPNLAAALSNLGATCIRLNQPLRAVGMLEEALQIYIAETPKDEPKIALCYNNLGIAYFELRNYEDALDRHNQALLRRRSSLPKLHLDIAQSLHNLGNTYYKLRQQDEAVNAFTAALHIYRQILPADHPTTAETYVNLGIILFEARRFEEALDIHLEVLRTRRKTLPEEHPDIAQSLNNLAGIYMNLRRFEEAREAAEGALRIWSSLPQDHPDLGLVRSNLSIIYSHLRLFDAALDSVQESLRIRRAVLPEDHPDIASSLGNLAETYRKLGRFEEAVEAAEEASRIDRAAHPPEHPTIAESLNTLANAYQDTQRDEDAVAAGIEALHIRRTSLPEYHPLIASSLDGLARAYSRLEQFQAAVWAGEEAASIQRVSLPENHPDTAATLNNLASIYLQVGRIEEAEQLFEEAVNIHRISLPEQHPEVSAGLSNLARMHHNSSRPVSSVSLISKSLLIQLHEDQFPLSSKGIRAKSSDRQHRLHNDLAFLLDTLPRLKNHMPEASDGITALLTYKGNVDIEQSLASILYAKAQGSFRSLLEERLSLQAQLARLRYSDKPQDLPQYVQLLNRLKLLEKQLETHPQGRQLADELRLRMITAENVRAVLRPQEALLNFIVLGDQVHAQILHQDNHHIHTYRESPKAHVKKLRALLAGEGQQFLELHNPILQSELQSLYGMLISPIKNELRIGIGLESLVISADGYLYGLPWDLLCDAEAEENKNRIPTTLLHEVSVRSIPTPRDLVRLHHLAELYGENQNPALLLGVQSFQQDGEDSAEKNNGRSPQSFTTRAEVFVAGAESELPLYLNLPGTRNEVLNLAKLLERHGKDTIMYLSPTASEEILLNSTFSPSVLHLSTHSDVWDEADTAVLYQQNLDRQLEPRFDPAHPFSQAVVLLDGYTGKNFHGVLRAWELASLNLQSTELVTFSSCNSGLGWMEAGRGVVGLSQAAFLAGAQRTITTLWPVLDQTTSEWMENVYAGRLQGLSWQEAVRQEKLRMLEDEYPLQAWAPFVLNGLA</sequence>
<proteinExistence type="predicted"/>
<geneLocation type="plasmid" evidence="5 6">
    <name>unnamed3</name>
</geneLocation>
<evidence type="ECO:0000259" key="4">
    <source>
        <dbReference type="Pfam" id="PF12770"/>
    </source>
</evidence>
<keyword evidence="6" id="KW-1185">Reference proteome</keyword>
<dbReference type="Pfam" id="PF13374">
    <property type="entry name" value="TPR_10"/>
    <property type="match status" value="3"/>
</dbReference>
<dbReference type="KEGG" id="dph:EHF33_20285"/>
<dbReference type="PANTHER" id="PTHR45641:SF19">
    <property type="entry name" value="NEPHROCYSTIN-3"/>
    <property type="match status" value="1"/>
</dbReference>
<keyword evidence="2 3" id="KW-0802">TPR repeat</keyword>
<dbReference type="OrthoDB" id="9797911at2"/>
<feature type="repeat" description="TPR" evidence="3">
    <location>
        <begin position="423"/>
        <end position="456"/>
    </location>
</feature>
<dbReference type="Gene3D" id="1.25.40.10">
    <property type="entry name" value="Tetratricopeptide repeat domain"/>
    <property type="match status" value="4"/>
</dbReference>
<gene>
    <name evidence="5" type="ORF">EHF33_20285</name>
</gene>
<dbReference type="PRINTS" id="PR00381">
    <property type="entry name" value="KINESINLIGHT"/>
</dbReference>
<accession>A0A3G8YJ15</accession>
<dbReference type="Proteomes" id="UP000276417">
    <property type="component" value="Plasmid unnamed3"/>
</dbReference>
<organism evidence="5 6">
    <name type="scientific">Deinococcus psychrotolerans</name>
    <dbReference type="NCBI Taxonomy" id="2489213"/>
    <lineage>
        <taxon>Bacteria</taxon>
        <taxon>Thermotogati</taxon>
        <taxon>Deinococcota</taxon>
        <taxon>Deinococci</taxon>
        <taxon>Deinococcales</taxon>
        <taxon>Deinococcaceae</taxon>
        <taxon>Deinococcus</taxon>
    </lineage>
</organism>
<dbReference type="Pfam" id="PF12770">
    <property type="entry name" value="CHAT"/>
    <property type="match status" value="1"/>
</dbReference>
<name>A0A3G8YJ15_9DEIO</name>
<dbReference type="PROSITE" id="PS50005">
    <property type="entry name" value="TPR"/>
    <property type="match status" value="5"/>
</dbReference>
<protein>
    <submittedName>
        <fullName evidence="5">CHAT domain-containing protein</fullName>
    </submittedName>
</protein>
<dbReference type="SUPFAM" id="SSF48452">
    <property type="entry name" value="TPR-like"/>
    <property type="match status" value="2"/>
</dbReference>
<evidence type="ECO:0000256" key="1">
    <source>
        <dbReference type="ARBA" id="ARBA00022737"/>
    </source>
</evidence>
<dbReference type="RefSeq" id="WP_124875668.1">
    <property type="nucleotide sequence ID" value="NZ_CP034187.1"/>
</dbReference>
<evidence type="ECO:0000313" key="5">
    <source>
        <dbReference type="EMBL" id="AZI45249.1"/>
    </source>
</evidence>
<reference evidence="5 6" key="1">
    <citation type="submission" date="2018-11" db="EMBL/GenBank/DDBJ databases">
        <title>Deinococcus shelandsis sp. nov., isolated from South Shetland Islands soil of Antarctica.</title>
        <authorList>
            <person name="Tian J."/>
        </authorList>
    </citation>
    <scope>NUCLEOTIDE SEQUENCE [LARGE SCALE GENOMIC DNA]</scope>
    <source>
        <strain evidence="5 6">S14-83T</strain>
        <plasmid evidence="5 6">unnamed3</plasmid>
    </source>
</reference>
<feature type="domain" description="CHAT" evidence="4">
    <location>
        <begin position="832"/>
        <end position="1174"/>
    </location>
</feature>
<dbReference type="InterPro" id="IPR024983">
    <property type="entry name" value="CHAT_dom"/>
</dbReference>
<dbReference type="InterPro" id="IPR019734">
    <property type="entry name" value="TPR_rpt"/>
</dbReference>
<evidence type="ECO:0000256" key="2">
    <source>
        <dbReference type="ARBA" id="ARBA00022803"/>
    </source>
</evidence>
<dbReference type="PANTHER" id="PTHR45641">
    <property type="entry name" value="TETRATRICOPEPTIDE REPEAT PROTEIN (AFU_ORTHOLOGUE AFUA_6G03870)"/>
    <property type="match status" value="1"/>
</dbReference>
<evidence type="ECO:0000256" key="3">
    <source>
        <dbReference type="PROSITE-ProRule" id="PRU00339"/>
    </source>
</evidence>
<evidence type="ECO:0000313" key="6">
    <source>
        <dbReference type="Proteomes" id="UP000276417"/>
    </source>
</evidence>
<dbReference type="Pfam" id="PF13424">
    <property type="entry name" value="TPR_12"/>
    <property type="match status" value="4"/>
</dbReference>
<keyword evidence="5" id="KW-0614">Plasmid</keyword>
<feature type="repeat" description="TPR" evidence="3">
    <location>
        <begin position="298"/>
        <end position="331"/>
    </location>
</feature>
<feature type="repeat" description="TPR" evidence="3">
    <location>
        <begin position="214"/>
        <end position="247"/>
    </location>
</feature>
<dbReference type="EMBL" id="CP034187">
    <property type="protein sequence ID" value="AZI45249.1"/>
    <property type="molecule type" value="Genomic_DNA"/>
</dbReference>
<keyword evidence="1" id="KW-0677">Repeat</keyword>
<dbReference type="AlphaFoldDB" id="A0A3G8YJ15"/>
<feature type="repeat" description="TPR" evidence="3">
    <location>
        <begin position="256"/>
        <end position="289"/>
    </location>
</feature>